<name>Q07SG5_RHOP5</name>
<gene>
    <name evidence="2" type="ordered locus">RPE_1167</name>
</gene>
<protein>
    <submittedName>
        <fullName evidence="2">Uncharacterized protein</fullName>
    </submittedName>
</protein>
<organism evidence="2">
    <name type="scientific">Rhodopseudomonas palustris (strain BisA53)</name>
    <dbReference type="NCBI Taxonomy" id="316055"/>
    <lineage>
        <taxon>Bacteria</taxon>
        <taxon>Pseudomonadati</taxon>
        <taxon>Pseudomonadota</taxon>
        <taxon>Alphaproteobacteria</taxon>
        <taxon>Hyphomicrobiales</taxon>
        <taxon>Nitrobacteraceae</taxon>
        <taxon>Rhodopseudomonas</taxon>
    </lineage>
</organism>
<evidence type="ECO:0000256" key="1">
    <source>
        <dbReference type="SAM" id="Coils"/>
    </source>
</evidence>
<sequence length="214" mass="23043">MSADKVARLLADFDRPDLSKGRGRVVPFDYALHSGAKASPKPLPVQEAPPEDDAYQRGMAEGYAAALAEYELKLNDAKNAFNTQLEEQRNDLLNDSAAGIANAVLEVGSQLEARIAGVTARILEPLISNAVQRQAVAGFIEKLSTVASDGRRPALRIKGPAELLDLVKSKLGARSITMEFRAEPVAEVSVAVDEIVLETQVKIWADRLKLAVLG</sequence>
<evidence type="ECO:0000313" key="2">
    <source>
        <dbReference type="EMBL" id="ABJ05119.1"/>
    </source>
</evidence>
<proteinExistence type="predicted"/>
<dbReference type="AlphaFoldDB" id="Q07SG5"/>
<reference evidence="2" key="1">
    <citation type="submission" date="2006-09" db="EMBL/GenBank/DDBJ databases">
        <title>Complete sequence of Rhodopseudomonas palustris BisA53.</title>
        <authorList>
            <consortium name="US DOE Joint Genome Institute"/>
            <person name="Copeland A."/>
            <person name="Lucas S."/>
            <person name="Lapidus A."/>
            <person name="Barry K."/>
            <person name="Detter J.C."/>
            <person name="Glavina del Rio T."/>
            <person name="Hammon N."/>
            <person name="Israni S."/>
            <person name="Dalin E."/>
            <person name="Tice H."/>
            <person name="Pitluck S."/>
            <person name="Chain P."/>
            <person name="Malfatti S."/>
            <person name="Shin M."/>
            <person name="Vergez L."/>
            <person name="Schmutz J."/>
            <person name="Larimer F."/>
            <person name="Land M."/>
            <person name="Hauser L."/>
            <person name="Pelletier D.A."/>
            <person name="Kyrpides N."/>
            <person name="Kim E."/>
            <person name="Harwood C.S."/>
            <person name="Oda Y."/>
            <person name="Richardson P."/>
        </authorList>
    </citation>
    <scope>NUCLEOTIDE SEQUENCE [LARGE SCALE GENOMIC DNA]</scope>
    <source>
        <strain evidence="2">BisA53</strain>
    </source>
</reference>
<dbReference type="OrthoDB" id="7677041at2"/>
<dbReference type="KEGG" id="rpe:RPE_1167"/>
<keyword evidence="1" id="KW-0175">Coiled coil</keyword>
<dbReference type="STRING" id="316055.RPE_1167"/>
<dbReference type="eggNOG" id="ENOG50332YW">
    <property type="taxonomic scope" value="Bacteria"/>
</dbReference>
<feature type="coiled-coil region" evidence="1">
    <location>
        <begin position="60"/>
        <end position="87"/>
    </location>
</feature>
<accession>Q07SG5</accession>
<dbReference type="EMBL" id="CP000463">
    <property type="protein sequence ID" value="ABJ05119.1"/>
    <property type="molecule type" value="Genomic_DNA"/>
</dbReference>
<dbReference type="HOGENOM" id="CLU_1288045_0_0_5"/>